<evidence type="ECO:0000313" key="3">
    <source>
        <dbReference type="EMBL" id="EHR62982.1"/>
    </source>
</evidence>
<dbReference type="STRING" id="882082.SaccyDRAFT_4161"/>
<evidence type="ECO:0000256" key="1">
    <source>
        <dbReference type="SAM" id="MobiDB-lite"/>
    </source>
</evidence>
<dbReference type="HOGENOM" id="CLU_151966_0_0_11"/>
<keyword evidence="2" id="KW-1133">Transmembrane helix</keyword>
<name>H5XK27_9PSEU</name>
<feature type="transmembrane region" description="Helical" evidence="2">
    <location>
        <begin position="40"/>
        <end position="59"/>
    </location>
</feature>
<keyword evidence="4" id="KW-1185">Reference proteome</keyword>
<organism evidence="3 4">
    <name type="scientific">Saccharomonospora cyanea NA-134</name>
    <dbReference type="NCBI Taxonomy" id="882082"/>
    <lineage>
        <taxon>Bacteria</taxon>
        <taxon>Bacillati</taxon>
        <taxon>Actinomycetota</taxon>
        <taxon>Actinomycetes</taxon>
        <taxon>Pseudonocardiales</taxon>
        <taxon>Pseudonocardiaceae</taxon>
        <taxon>Saccharomonospora</taxon>
    </lineage>
</organism>
<sequence>MLWIPRRRHWISGLYESVLIPLSRTCHPARPRLGLVKRPLAIVSTLLVVGGTLAVVLLFTRSEPPPPLPEPITVSTPSVPPGSGASSPTPSPTQSRNDDDDGDVEDDDADDDDGMVAPPPALDDVDDRDDFDDDDDDVDDD</sequence>
<protein>
    <submittedName>
        <fullName evidence="3">Uncharacterized protein</fullName>
    </submittedName>
</protein>
<dbReference type="AlphaFoldDB" id="H5XK27"/>
<gene>
    <name evidence="3" type="ORF">SaccyDRAFT_4161</name>
</gene>
<evidence type="ECO:0000313" key="4">
    <source>
        <dbReference type="Proteomes" id="UP000002791"/>
    </source>
</evidence>
<proteinExistence type="predicted"/>
<feature type="region of interest" description="Disordered" evidence="1">
    <location>
        <begin position="61"/>
        <end position="141"/>
    </location>
</feature>
<dbReference type="Proteomes" id="UP000002791">
    <property type="component" value="Chromosome"/>
</dbReference>
<keyword evidence="2" id="KW-0812">Transmembrane</keyword>
<reference evidence="3 4" key="1">
    <citation type="submission" date="2011-11" db="EMBL/GenBank/DDBJ databases">
        <title>The Noncontiguous Finished sequence of Saccharomonospora cyanea NA-134.</title>
        <authorList>
            <consortium name="US DOE Joint Genome Institute"/>
            <person name="Lucas S."/>
            <person name="Han J."/>
            <person name="Lapidus A."/>
            <person name="Cheng J.-F."/>
            <person name="Goodwin L."/>
            <person name="Pitluck S."/>
            <person name="Peters L."/>
            <person name="Ovchinnikova G."/>
            <person name="Lu M."/>
            <person name="Detter J.C."/>
            <person name="Han C."/>
            <person name="Tapia R."/>
            <person name="Land M."/>
            <person name="Hauser L."/>
            <person name="Kyrpides N."/>
            <person name="Ivanova N."/>
            <person name="Pagani I."/>
            <person name="Brambilla E.-M."/>
            <person name="Klenk H.-P."/>
            <person name="Woyke T."/>
        </authorList>
    </citation>
    <scope>NUCLEOTIDE SEQUENCE [LARGE SCALE GENOMIC DNA]</scope>
    <source>
        <strain evidence="3 4">NA-134</strain>
    </source>
</reference>
<dbReference type="EMBL" id="CM001440">
    <property type="protein sequence ID" value="EHR62982.1"/>
    <property type="molecule type" value="Genomic_DNA"/>
</dbReference>
<keyword evidence="2" id="KW-0472">Membrane</keyword>
<evidence type="ECO:0000256" key="2">
    <source>
        <dbReference type="SAM" id="Phobius"/>
    </source>
</evidence>
<feature type="compositionally biased region" description="Acidic residues" evidence="1">
    <location>
        <begin position="98"/>
        <end position="114"/>
    </location>
</feature>
<accession>H5XK27</accession>
<feature type="compositionally biased region" description="Acidic residues" evidence="1">
    <location>
        <begin position="123"/>
        <end position="141"/>
    </location>
</feature>
<feature type="compositionally biased region" description="Low complexity" evidence="1">
    <location>
        <begin position="71"/>
        <end position="88"/>
    </location>
</feature>